<dbReference type="SUPFAM" id="SSF56112">
    <property type="entry name" value="Protein kinase-like (PK-like)"/>
    <property type="match status" value="1"/>
</dbReference>
<name>A0A0D0A1G2_9AGAM</name>
<dbReference type="GO" id="GO:0004672">
    <property type="term" value="F:protein kinase activity"/>
    <property type="evidence" value="ECO:0007669"/>
    <property type="project" value="InterPro"/>
</dbReference>
<dbReference type="GO" id="GO:0005524">
    <property type="term" value="F:ATP binding"/>
    <property type="evidence" value="ECO:0007669"/>
    <property type="project" value="InterPro"/>
</dbReference>
<evidence type="ECO:0000313" key="3">
    <source>
        <dbReference type="Proteomes" id="UP000054485"/>
    </source>
</evidence>
<dbReference type="HOGENOM" id="CLU_126153_0_0_1"/>
<proteinExistence type="predicted"/>
<dbReference type="AlphaFoldDB" id="A0A0D0A1G2"/>
<dbReference type="InterPro" id="IPR011009">
    <property type="entry name" value="Kinase-like_dom_sf"/>
</dbReference>
<reference evidence="2 3" key="1">
    <citation type="submission" date="2014-04" db="EMBL/GenBank/DDBJ databases">
        <authorList>
            <consortium name="DOE Joint Genome Institute"/>
            <person name="Kuo A."/>
            <person name="Ruytinx J."/>
            <person name="Rineau F."/>
            <person name="Colpaert J."/>
            <person name="Kohler A."/>
            <person name="Nagy L.G."/>
            <person name="Floudas D."/>
            <person name="Copeland A."/>
            <person name="Barry K.W."/>
            <person name="Cichocki N."/>
            <person name="Veneault-Fourrey C."/>
            <person name="LaButti K."/>
            <person name="Lindquist E.A."/>
            <person name="Lipzen A."/>
            <person name="Lundell T."/>
            <person name="Morin E."/>
            <person name="Murat C."/>
            <person name="Sun H."/>
            <person name="Tunlid A."/>
            <person name="Henrissat B."/>
            <person name="Grigoriev I.V."/>
            <person name="Hibbett D.S."/>
            <person name="Martin F."/>
            <person name="Nordberg H.P."/>
            <person name="Cantor M.N."/>
            <person name="Hua S.X."/>
        </authorList>
    </citation>
    <scope>NUCLEOTIDE SEQUENCE [LARGE SCALE GENOMIC DNA]</scope>
    <source>
        <strain evidence="2 3">UH-Slu-Lm8-n1</strain>
    </source>
</reference>
<dbReference type="Gene3D" id="1.10.510.10">
    <property type="entry name" value="Transferase(Phosphotransferase) domain 1"/>
    <property type="match status" value="1"/>
</dbReference>
<evidence type="ECO:0000259" key="1">
    <source>
        <dbReference type="PROSITE" id="PS50011"/>
    </source>
</evidence>
<sequence length="184" mass="21078">MAPEIPRNLDKPYSQKYGASVDWWAFGYVLYELLSLPKHKALFGSVAYVAWNSKNYGKPGLYPALLQLGPIAADLVKRLVDIITTLRYRFKDIAKHEYFSNGDGTSEFRGACSRAVQREEQSDMLPSLRDEETETVNIWRPYLPGGRSTLQIWIPACDDFVANFSFNHAPAEYAYMMLFVLIYM</sequence>
<dbReference type="STRING" id="930992.A0A0D0A1G2"/>
<gene>
    <name evidence="2" type="ORF">CY34DRAFT_803414</name>
</gene>
<protein>
    <recommendedName>
        <fullName evidence="1">Protein kinase domain-containing protein</fullName>
    </recommendedName>
</protein>
<reference evidence="3" key="2">
    <citation type="submission" date="2015-01" db="EMBL/GenBank/DDBJ databases">
        <title>Evolutionary Origins and Diversification of the Mycorrhizal Mutualists.</title>
        <authorList>
            <consortium name="DOE Joint Genome Institute"/>
            <consortium name="Mycorrhizal Genomics Consortium"/>
            <person name="Kohler A."/>
            <person name="Kuo A."/>
            <person name="Nagy L.G."/>
            <person name="Floudas D."/>
            <person name="Copeland A."/>
            <person name="Barry K.W."/>
            <person name="Cichocki N."/>
            <person name="Veneault-Fourrey C."/>
            <person name="LaButti K."/>
            <person name="Lindquist E.A."/>
            <person name="Lipzen A."/>
            <person name="Lundell T."/>
            <person name="Morin E."/>
            <person name="Murat C."/>
            <person name="Riley R."/>
            <person name="Ohm R."/>
            <person name="Sun H."/>
            <person name="Tunlid A."/>
            <person name="Henrissat B."/>
            <person name="Grigoriev I.V."/>
            <person name="Hibbett D.S."/>
            <person name="Martin F."/>
        </authorList>
    </citation>
    <scope>NUCLEOTIDE SEQUENCE [LARGE SCALE GENOMIC DNA]</scope>
    <source>
        <strain evidence="3">UH-Slu-Lm8-n1</strain>
    </source>
</reference>
<dbReference type="Proteomes" id="UP000054485">
    <property type="component" value="Unassembled WGS sequence"/>
</dbReference>
<dbReference type="InterPro" id="IPR000719">
    <property type="entry name" value="Prot_kinase_dom"/>
</dbReference>
<dbReference type="PROSITE" id="PS50011">
    <property type="entry name" value="PROTEIN_KINASE_DOM"/>
    <property type="match status" value="1"/>
</dbReference>
<feature type="domain" description="Protein kinase" evidence="1">
    <location>
        <begin position="1"/>
        <end position="99"/>
    </location>
</feature>
<evidence type="ECO:0000313" key="2">
    <source>
        <dbReference type="EMBL" id="KIK43800.1"/>
    </source>
</evidence>
<dbReference type="OrthoDB" id="10252171at2759"/>
<dbReference type="EMBL" id="KN835204">
    <property type="protein sequence ID" value="KIK43800.1"/>
    <property type="molecule type" value="Genomic_DNA"/>
</dbReference>
<accession>A0A0D0A1G2</accession>
<organism evidence="2 3">
    <name type="scientific">Suillus luteus UH-Slu-Lm8-n1</name>
    <dbReference type="NCBI Taxonomy" id="930992"/>
    <lineage>
        <taxon>Eukaryota</taxon>
        <taxon>Fungi</taxon>
        <taxon>Dikarya</taxon>
        <taxon>Basidiomycota</taxon>
        <taxon>Agaricomycotina</taxon>
        <taxon>Agaricomycetes</taxon>
        <taxon>Agaricomycetidae</taxon>
        <taxon>Boletales</taxon>
        <taxon>Suillineae</taxon>
        <taxon>Suillaceae</taxon>
        <taxon>Suillus</taxon>
    </lineage>
</organism>
<dbReference type="InParanoid" id="A0A0D0A1G2"/>
<keyword evidence="3" id="KW-1185">Reference proteome</keyword>